<name>A0A7Y9E8R8_9ACTN</name>
<dbReference type="PANTHER" id="PTHR30126">
    <property type="entry name" value="HTH-TYPE TRANSCRIPTIONAL REGULATOR"/>
    <property type="match status" value="1"/>
</dbReference>
<protein>
    <submittedName>
        <fullName evidence="6">DNA-binding transcriptional LysR family regulator</fullName>
    </submittedName>
</protein>
<sequence length="302" mass="31261">MLPAWTPELATLDLLLSVAELGSVGKAAAAHGMSQPSASARLSRLERQLAVPLLARSAHGTGLTPNGEAVVAWAGDVVKAARTLTEGVRALQAVGQSRLRVAASLTVAEYCLPLWLLSLRRTHATADVGVTVSNSRGVCERVRNGQADLGFIESPTVPAGFTTRAVGSDRLALVVSPRFPLAARAAQGLRARDLPDLPLLLRERGSGTREAFLAGLAESLGEEPDARHAVELGSTSMILATARASGGVGVVSARAAATDLAAGTLVEVPVHDLVADRPLTALWLGREPTPLARDLVALADAV</sequence>
<evidence type="ECO:0000256" key="2">
    <source>
        <dbReference type="ARBA" id="ARBA00023015"/>
    </source>
</evidence>
<evidence type="ECO:0000313" key="6">
    <source>
        <dbReference type="EMBL" id="NYD43245.1"/>
    </source>
</evidence>
<dbReference type="AlphaFoldDB" id="A0A7Y9E8R8"/>
<dbReference type="InterPro" id="IPR036388">
    <property type="entry name" value="WH-like_DNA-bd_sf"/>
</dbReference>
<dbReference type="InterPro" id="IPR000847">
    <property type="entry name" value="LysR_HTH_N"/>
</dbReference>
<gene>
    <name evidence="6" type="ORF">BJZ21_003328</name>
</gene>
<keyword evidence="2" id="KW-0805">Transcription regulation</keyword>
<evidence type="ECO:0000259" key="5">
    <source>
        <dbReference type="PROSITE" id="PS50931"/>
    </source>
</evidence>
<dbReference type="Pfam" id="PF00126">
    <property type="entry name" value="HTH_1"/>
    <property type="match status" value="1"/>
</dbReference>
<evidence type="ECO:0000256" key="1">
    <source>
        <dbReference type="ARBA" id="ARBA00009437"/>
    </source>
</evidence>
<dbReference type="SUPFAM" id="SSF53850">
    <property type="entry name" value="Periplasmic binding protein-like II"/>
    <property type="match status" value="1"/>
</dbReference>
<accession>A0A7Y9E8R8</accession>
<dbReference type="Proteomes" id="UP000535511">
    <property type="component" value="Unassembled WGS sequence"/>
</dbReference>
<keyword evidence="7" id="KW-1185">Reference proteome</keyword>
<reference evidence="6 7" key="1">
    <citation type="submission" date="2020-07" db="EMBL/GenBank/DDBJ databases">
        <title>Sequencing the genomes of 1000 actinobacteria strains.</title>
        <authorList>
            <person name="Klenk H.-P."/>
        </authorList>
    </citation>
    <scope>NUCLEOTIDE SEQUENCE [LARGE SCALE GENOMIC DNA]</scope>
    <source>
        <strain evidence="6 7">DSM 21350</strain>
    </source>
</reference>
<keyword evidence="3 6" id="KW-0238">DNA-binding</keyword>
<keyword evidence="4" id="KW-0804">Transcription</keyword>
<dbReference type="SUPFAM" id="SSF46785">
    <property type="entry name" value="Winged helix' DNA-binding domain"/>
    <property type="match status" value="1"/>
</dbReference>
<dbReference type="GO" id="GO:0003700">
    <property type="term" value="F:DNA-binding transcription factor activity"/>
    <property type="evidence" value="ECO:0007669"/>
    <property type="project" value="InterPro"/>
</dbReference>
<evidence type="ECO:0000256" key="3">
    <source>
        <dbReference type="ARBA" id="ARBA00023125"/>
    </source>
</evidence>
<dbReference type="EMBL" id="JACCBG010000001">
    <property type="protein sequence ID" value="NYD43245.1"/>
    <property type="molecule type" value="Genomic_DNA"/>
</dbReference>
<proteinExistence type="inferred from homology"/>
<dbReference type="RefSeq" id="WP_179664786.1">
    <property type="nucleotide sequence ID" value="NZ_JACCBG010000001.1"/>
</dbReference>
<comment type="similarity">
    <text evidence="1">Belongs to the LysR transcriptional regulatory family.</text>
</comment>
<evidence type="ECO:0000313" key="7">
    <source>
        <dbReference type="Proteomes" id="UP000535511"/>
    </source>
</evidence>
<dbReference type="PANTHER" id="PTHR30126:SF39">
    <property type="entry name" value="HTH-TYPE TRANSCRIPTIONAL REGULATOR CYSL"/>
    <property type="match status" value="1"/>
</dbReference>
<dbReference type="Gene3D" id="1.10.10.10">
    <property type="entry name" value="Winged helix-like DNA-binding domain superfamily/Winged helix DNA-binding domain"/>
    <property type="match status" value="1"/>
</dbReference>
<evidence type="ECO:0000256" key="4">
    <source>
        <dbReference type="ARBA" id="ARBA00023163"/>
    </source>
</evidence>
<dbReference type="PROSITE" id="PS50931">
    <property type="entry name" value="HTH_LYSR"/>
    <property type="match status" value="1"/>
</dbReference>
<dbReference type="Gene3D" id="3.40.190.10">
    <property type="entry name" value="Periplasmic binding protein-like II"/>
    <property type="match status" value="2"/>
</dbReference>
<dbReference type="InterPro" id="IPR005119">
    <property type="entry name" value="LysR_subst-bd"/>
</dbReference>
<organism evidence="6 7">
    <name type="scientific">Nocardioides panaciterrulae</name>
    <dbReference type="NCBI Taxonomy" id="661492"/>
    <lineage>
        <taxon>Bacteria</taxon>
        <taxon>Bacillati</taxon>
        <taxon>Actinomycetota</taxon>
        <taxon>Actinomycetes</taxon>
        <taxon>Propionibacteriales</taxon>
        <taxon>Nocardioidaceae</taxon>
        <taxon>Nocardioides</taxon>
    </lineage>
</organism>
<dbReference type="Pfam" id="PF03466">
    <property type="entry name" value="LysR_substrate"/>
    <property type="match status" value="1"/>
</dbReference>
<comment type="caution">
    <text evidence="6">The sequence shown here is derived from an EMBL/GenBank/DDBJ whole genome shotgun (WGS) entry which is preliminary data.</text>
</comment>
<feature type="domain" description="HTH lysR-type" evidence="5">
    <location>
        <begin position="7"/>
        <end position="64"/>
    </location>
</feature>
<dbReference type="GO" id="GO:0000976">
    <property type="term" value="F:transcription cis-regulatory region binding"/>
    <property type="evidence" value="ECO:0007669"/>
    <property type="project" value="TreeGrafter"/>
</dbReference>
<dbReference type="InterPro" id="IPR036390">
    <property type="entry name" value="WH_DNA-bd_sf"/>
</dbReference>